<evidence type="ECO:0000313" key="1">
    <source>
        <dbReference type="EMBL" id="JAG11728.1"/>
    </source>
</evidence>
<protein>
    <submittedName>
        <fullName evidence="1">tRNA-specific 2-thiouridylase mnmA</fullName>
    </submittedName>
</protein>
<organism evidence="1">
    <name type="scientific">Lygus hesperus</name>
    <name type="common">Western plant bug</name>
    <dbReference type="NCBI Taxonomy" id="30085"/>
    <lineage>
        <taxon>Eukaryota</taxon>
        <taxon>Metazoa</taxon>
        <taxon>Ecdysozoa</taxon>
        <taxon>Arthropoda</taxon>
        <taxon>Hexapoda</taxon>
        <taxon>Insecta</taxon>
        <taxon>Pterygota</taxon>
        <taxon>Neoptera</taxon>
        <taxon>Paraneoptera</taxon>
        <taxon>Hemiptera</taxon>
        <taxon>Heteroptera</taxon>
        <taxon>Panheteroptera</taxon>
        <taxon>Cimicomorpha</taxon>
        <taxon>Miridae</taxon>
        <taxon>Mirini</taxon>
        <taxon>Lygus</taxon>
    </lineage>
</organism>
<reference evidence="1" key="2">
    <citation type="submission" date="2014-07" db="EMBL/GenBank/DDBJ databases">
        <authorList>
            <person name="Hull J."/>
        </authorList>
    </citation>
    <scope>NUCLEOTIDE SEQUENCE</scope>
</reference>
<feature type="non-terminal residue" evidence="1">
    <location>
        <position position="138"/>
    </location>
</feature>
<dbReference type="EMBL" id="GBHO01031876">
    <property type="protein sequence ID" value="JAG11728.1"/>
    <property type="molecule type" value="Transcribed_RNA"/>
</dbReference>
<sequence>MEENLVRCMQQMQQCLQQQAEMMNQILRQQVTSSNPETGVSSNVKSFVPAFQSYSPSIEEWQSYYLRLEQHFKAYKVTDDNEKRSYFLSWVGPEMFSLLQKLFGVADIGEQTFKSLVDKLCAFYKSSSHTLASRYKFF</sequence>
<accession>A0A0A9WYX2</accession>
<reference evidence="1" key="1">
    <citation type="journal article" date="2014" name="PLoS ONE">
        <title>Transcriptome-Based Identification of ABC Transporters in the Western Tarnished Plant Bug Lygus hesperus.</title>
        <authorList>
            <person name="Hull J.J."/>
            <person name="Chaney K."/>
            <person name="Geib S.M."/>
            <person name="Fabrick J.A."/>
            <person name="Brent C.S."/>
            <person name="Walsh D."/>
            <person name="Lavine L.C."/>
        </authorList>
    </citation>
    <scope>NUCLEOTIDE SEQUENCE</scope>
</reference>
<proteinExistence type="predicted"/>
<dbReference type="AlphaFoldDB" id="A0A0A9WYX2"/>
<name>A0A0A9WYX2_LYGHE</name>
<gene>
    <name evidence="1" type="primary">mnmA_5</name>
    <name evidence="1" type="ORF">CM83_2978</name>
</gene>